<feature type="compositionally biased region" description="Basic residues" evidence="1">
    <location>
        <begin position="105"/>
        <end position="117"/>
    </location>
</feature>
<feature type="region of interest" description="Disordered" evidence="1">
    <location>
        <begin position="258"/>
        <end position="297"/>
    </location>
</feature>
<accession>A0A1B9FVU7</accession>
<organism evidence="2">
    <name type="scientific">Kwoniella bestiolae CBS 10118</name>
    <dbReference type="NCBI Taxonomy" id="1296100"/>
    <lineage>
        <taxon>Eukaryota</taxon>
        <taxon>Fungi</taxon>
        <taxon>Dikarya</taxon>
        <taxon>Basidiomycota</taxon>
        <taxon>Agaricomycotina</taxon>
        <taxon>Tremellomycetes</taxon>
        <taxon>Tremellales</taxon>
        <taxon>Cryptococcaceae</taxon>
        <taxon>Kwoniella</taxon>
    </lineage>
</organism>
<feature type="compositionally biased region" description="Polar residues" evidence="1">
    <location>
        <begin position="67"/>
        <end position="82"/>
    </location>
</feature>
<evidence type="ECO:0000256" key="1">
    <source>
        <dbReference type="SAM" id="MobiDB-lite"/>
    </source>
</evidence>
<feature type="region of interest" description="Disordered" evidence="1">
    <location>
        <begin position="314"/>
        <end position="336"/>
    </location>
</feature>
<feature type="region of interest" description="Disordered" evidence="1">
    <location>
        <begin position="63"/>
        <end position="241"/>
    </location>
</feature>
<protein>
    <submittedName>
        <fullName evidence="2">Uncharacterized protein</fullName>
    </submittedName>
</protein>
<evidence type="ECO:0000313" key="2">
    <source>
        <dbReference type="EMBL" id="OCF22888.1"/>
    </source>
</evidence>
<feature type="compositionally biased region" description="Acidic residues" evidence="1">
    <location>
        <begin position="165"/>
        <end position="174"/>
    </location>
</feature>
<feature type="region of interest" description="Disordered" evidence="1">
    <location>
        <begin position="1"/>
        <end position="29"/>
    </location>
</feature>
<dbReference type="EMBL" id="KI894024">
    <property type="protein sequence ID" value="OCF22888.1"/>
    <property type="molecule type" value="Genomic_DNA"/>
</dbReference>
<feature type="compositionally biased region" description="Pro residues" evidence="1">
    <location>
        <begin position="12"/>
        <end position="21"/>
    </location>
</feature>
<dbReference type="OrthoDB" id="2565208at2759"/>
<dbReference type="STRING" id="1296100.A0A1B9FVU7"/>
<gene>
    <name evidence="2" type="ORF">I302_07235</name>
</gene>
<dbReference type="AlphaFoldDB" id="A0A1B9FVU7"/>
<feature type="compositionally biased region" description="Low complexity" evidence="1">
    <location>
        <begin position="201"/>
        <end position="219"/>
    </location>
</feature>
<reference evidence="2" key="2">
    <citation type="submission" date="2014-01" db="EMBL/GenBank/DDBJ databases">
        <title>Evolution of pathogenesis and genome organization in the Tremellales.</title>
        <authorList>
            <person name="Cuomo C."/>
            <person name="Litvintseva A."/>
            <person name="Heitman J."/>
            <person name="Chen Y."/>
            <person name="Sun S."/>
            <person name="Springer D."/>
            <person name="Dromer F."/>
            <person name="Young S."/>
            <person name="Zeng Q."/>
            <person name="Chapman S."/>
            <person name="Gujja S."/>
            <person name="Saif S."/>
            <person name="Birren B."/>
        </authorList>
    </citation>
    <scope>NUCLEOTIDE SEQUENCE</scope>
    <source>
        <strain evidence="2">CBS 10118</strain>
    </source>
</reference>
<feature type="compositionally biased region" description="Basic and acidic residues" evidence="1">
    <location>
        <begin position="321"/>
        <end position="336"/>
    </location>
</feature>
<proteinExistence type="predicted"/>
<feature type="compositionally biased region" description="Polar residues" evidence="1">
    <location>
        <begin position="283"/>
        <end position="292"/>
    </location>
</feature>
<feature type="compositionally biased region" description="Acidic residues" evidence="1">
    <location>
        <begin position="190"/>
        <end position="200"/>
    </location>
</feature>
<feature type="compositionally biased region" description="Polar residues" evidence="1">
    <location>
        <begin position="143"/>
        <end position="162"/>
    </location>
</feature>
<name>A0A1B9FVU7_9TREE</name>
<reference evidence="2" key="1">
    <citation type="submission" date="2013-07" db="EMBL/GenBank/DDBJ databases">
        <title>The Genome Sequence of Cryptococcus bestiolae CBS10118.</title>
        <authorList>
            <consortium name="The Broad Institute Genome Sequencing Platform"/>
            <person name="Cuomo C."/>
            <person name="Litvintseva A."/>
            <person name="Chen Y."/>
            <person name="Heitman J."/>
            <person name="Sun S."/>
            <person name="Springer D."/>
            <person name="Dromer F."/>
            <person name="Young S.K."/>
            <person name="Zeng Q."/>
            <person name="Gargeya S."/>
            <person name="Fitzgerald M."/>
            <person name="Abouelleil A."/>
            <person name="Alvarado L."/>
            <person name="Berlin A.M."/>
            <person name="Chapman S.B."/>
            <person name="Dewar J."/>
            <person name="Goldberg J."/>
            <person name="Griggs A."/>
            <person name="Gujja S."/>
            <person name="Hansen M."/>
            <person name="Howarth C."/>
            <person name="Imamovic A."/>
            <person name="Larimer J."/>
            <person name="McCowan C."/>
            <person name="Murphy C."/>
            <person name="Pearson M."/>
            <person name="Priest M."/>
            <person name="Roberts A."/>
            <person name="Saif S."/>
            <person name="Shea T."/>
            <person name="Sykes S."/>
            <person name="Wortman J."/>
            <person name="Nusbaum C."/>
            <person name="Birren B."/>
        </authorList>
    </citation>
    <scope>NUCLEOTIDE SEQUENCE [LARGE SCALE GENOMIC DNA]</scope>
    <source>
        <strain evidence="2">CBS 10118</strain>
    </source>
</reference>
<sequence length="502" mass="55011">MAPITPSRKAIMPPPPPPTPKTPSTALVVRRPPGPVVLATPSRANSRMIRAPRADIGVINVKREPGISTSLSTPRRGSSDTFIQAFPTPPSTSLVRRSRTITPLPRRRASSTPRRPRSSSISSSAAFRAKLAEVRARTASGAEGQNKTPAAGSDTSSANRRSATVEDDDDDEVEFWGGGKIRGSTADVAIDVDPDSDSDDSPTSSPTPSTVRETSVTRSLVRPSQTPFSGHHLMNNSRSERAESTFSIASFGSRATPFLRAPTWDDSDQRYGRTYPRADGSSRDNNNNSAMNSLPLIPPVPIPFTSSLVKASELNSSLQGKHPEKSTEDEQDDRPRMSLEDKLGIVISAFFSDHMLQKDGAAMVRLKEVLSTSNIGISPSDLSDILQFLKTATHQGLKMHIMDYRDGNLYKGPKENRQAKWFNDFRTYLKFSISSYGDRINKEMMEDVLVYLSIVLHGKDVVSLIVEELEDKFDNCPIAKTRKILNALIDLCVTITNIGFTR</sequence>
<feature type="compositionally biased region" description="Low complexity" evidence="1">
    <location>
        <begin position="118"/>
        <end position="129"/>
    </location>
</feature>
<dbReference type="VEuPathDB" id="FungiDB:I302_07235"/>